<comment type="subcellular location">
    <subcellularLocation>
        <location evidence="1">Membrane</location>
        <topology evidence="1">Multi-pass membrane protein</topology>
    </subcellularLocation>
</comment>
<dbReference type="PANTHER" id="PTHR10877:SF194">
    <property type="entry name" value="LOCATION OF VULVA DEFECTIVE 1"/>
    <property type="match status" value="1"/>
</dbReference>
<dbReference type="InterPro" id="IPR046791">
    <property type="entry name" value="Polycystin_dom"/>
</dbReference>
<evidence type="ECO:0000313" key="7">
    <source>
        <dbReference type="EMBL" id="EEN52821.1"/>
    </source>
</evidence>
<evidence type="ECO:0000256" key="2">
    <source>
        <dbReference type="ARBA" id="ARBA00007200"/>
    </source>
</evidence>
<feature type="non-terminal residue" evidence="7">
    <location>
        <position position="127"/>
    </location>
</feature>
<dbReference type="eggNOG" id="KOG3599">
    <property type="taxonomic scope" value="Eukaryota"/>
</dbReference>
<sequence>CTIPDTMENVSASCLDGYSVLNADTSNYNGSWDAAIEPNYDNSTAQSPWHFTYGNVTDGFAYIGKHGTYATGGYVATLNWTFDGSVEISTSLQSKNWLDKKTRAVFIEMTLYNPHANLFSVVVMVTE</sequence>
<dbReference type="GO" id="GO:0016020">
    <property type="term" value="C:membrane"/>
    <property type="evidence" value="ECO:0007669"/>
    <property type="project" value="UniProtKB-SubCell"/>
</dbReference>
<dbReference type="Pfam" id="PF20519">
    <property type="entry name" value="Polycystin_dom"/>
    <property type="match status" value="1"/>
</dbReference>
<dbReference type="InterPro" id="IPR051223">
    <property type="entry name" value="Polycystin"/>
</dbReference>
<evidence type="ECO:0000256" key="4">
    <source>
        <dbReference type="ARBA" id="ARBA00022989"/>
    </source>
</evidence>
<evidence type="ECO:0000256" key="1">
    <source>
        <dbReference type="ARBA" id="ARBA00004141"/>
    </source>
</evidence>
<evidence type="ECO:0000256" key="5">
    <source>
        <dbReference type="ARBA" id="ARBA00023136"/>
    </source>
</evidence>
<gene>
    <name evidence="7" type="ORF">BRAFLDRAFT_244891</name>
</gene>
<proteinExistence type="inferred from homology"/>
<evidence type="ECO:0000259" key="6">
    <source>
        <dbReference type="Pfam" id="PF20519"/>
    </source>
</evidence>
<feature type="non-terminal residue" evidence="7">
    <location>
        <position position="1"/>
    </location>
</feature>
<keyword evidence="4" id="KW-1133">Transmembrane helix</keyword>
<name>C3Z3Q7_BRAFL</name>
<dbReference type="InParanoid" id="C3Z3Q7"/>
<evidence type="ECO:0000256" key="3">
    <source>
        <dbReference type="ARBA" id="ARBA00022692"/>
    </source>
</evidence>
<organism>
    <name type="scientific">Branchiostoma floridae</name>
    <name type="common">Florida lancelet</name>
    <name type="synonym">Amphioxus</name>
    <dbReference type="NCBI Taxonomy" id="7739"/>
    <lineage>
        <taxon>Eukaryota</taxon>
        <taxon>Metazoa</taxon>
        <taxon>Chordata</taxon>
        <taxon>Cephalochordata</taxon>
        <taxon>Leptocardii</taxon>
        <taxon>Amphioxiformes</taxon>
        <taxon>Branchiostomatidae</taxon>
        <taxon>Branchiostoma</taxon>
    </lineage>
</organism>
<accession>C3Z3Q7</accession>
<reference evidence="7" key="1">
    <citation type="journal article" date="2008" name="Nature">
        <title>The amphioxus genome and the evolution of the chordate karyotype.</title>
        <authorList>
            <consortium name="US DOE Joint Genome Institute (JGI-PGF)"/>
            <person name="Putnam N.H."/>
            <person name="Butts T."/>
            <person name="Ferrier D.E.K."/>
            <person name="Furlong R.F."/>
            <person name="Hellsten U."/>
            <person name="Kawashima T."/>
            <person name="Robinson-Rechavi M."/>
            <person name="Shoguchi E."/>
            <person name="Terry A."/>
            <person name="Yu J.-K."/>
            <person name="Benito-Gutierrez E.L."/>
            <person name="Dubchak I."/>
            <person name="Garcia-Fernandez J."/>
            <person name="Gibson-Brown J.J."/>
            <person name="Grigoriev I.V."/>
            <person name="Horton A.C."/>
            <person name="de Jong P.J."/>
            <person name="Jurka J."/>
            <person name="Kapitonov V.V."/>
            <person name="Kohara Y."/>
            <person name="Kuroki Y."/>
            <person name="Lindquist E."/>
            <person name="Lucas S."/>
            <person name="Osoegawa K."/>
            <person name="Pennacchio L.A."/>
            <person name="Salamov A.A."/>
            <person name="Satou Y."/>
            <person name="Sauka-Spengler T."/>
            <person name="Schmutz J."/>
            <person name="Shin-I T."/>
            <person name="Toyoda A."/>
            <person name="Bronner-Fraser M."/>
            <person name="Fujiyama A."/>
            <person name="Holland L.Z."/>
            <person name="Holland P.W.H."/>
            <person name="Satoh N."/>
            <person name="Rokhsar D.S."/>
        </authorList>
    </citation>
    <scope>NUCLEOTIDE SEQUENCE [LARGE SCALE GENOMIC DNA]</scope>
    <source>
        <strain evidence="7">S238N-H82</strain>
        <tissue evidence="7">Testes</tissue>
    </source>
</reference>
<dbReference type="EMBL" id="GG666577">
    <property type="protein sequence ID" value="EEN52821.1"/>
    <property type="molecule type" value="Genomic_DNA"/>
</dbReference>
<dbReference type="AlphaFoldDB" id="C3Z3Q7"/>
<dbReference type="PANTHER" id="PTHR10877">
    <property type="entry name" value="POLYCYSTIN FAMILY MEMBER"/>
    <property type="match status" value="1"/>
</dbReference>
<keyword evidence="3" id="KW-0812">Transmembrane</keyword>
<keyword evidence="5" id="KW-0472">Membrane</keyword>
<protein>
    <recommendedName>
        <fullName evidence="6">Polycystin domain-containing protein</fullName>
    </recommendedName>
</protein>
<comment type="similarity">
    <text evidence="2">Belongs to the polycystin family.</text>
</comment>
<feature type="domain" description="Polycystin" evidence="6">
    <location>
        <begin position="1"/>
        <end position="127"/>
    </location>
</feature>